<feature type="compositionally biased region" description="Basic and acidic residues" evidence="9">
    <location>
        <begin position="2473"/>
        <end position="2485"/>
    </location>
</feature>
<evidence type="ECO:0000256" key="6">
    <source>
        <dbReference type="ARBA" id="ARBA00023180"/>
    </source>
</evidence>
<dbReference type="Proteomes" id="UP000007635">
    <property type="component" value="Chromosome XV"/>
</dbReference>
<feature type="compositionally biased region" description="Polar residues" evidence="9">
    <location>
        <begin position="1409"/>
        <end position="1427"/>
    </location>
</feature>
<keyword evidence="2 7" id="KW-0728">SH3 domain</keyword>
<dbReference type="GO" id="GO:0009306">
    <property type="term" value="P:protein secretion"/>
    <property type="evidence" value="ECO:0007669"/>
    <property type="project" value="TreeGrafter"/>
</dbReference>
<feature type="compositionally biased region" description="Basic and acidic residues" evidence="9">
    <location>
        <begin position="1299"/>
        <end position="1312"/>
    </location>
</feature>
<evidence type="ECO:0000256" key="8">
    <source>
        <dbReference type="SAM" id="Coils"/>
    </source>
</evidence>
<dbReference type="Ensembl" id="ENSGACT00000075838.1">
    <property type="protein sequence ID" value="ENSGACP00000068786.1"/>
    <property type="gene ID" value="ENSGACG00000012459.2"/>
</dbReference>
<dbReference type="SMART" id="SM00326">
    <property type="entry name" value="SH3"/>
    <property type="match status" value="1"/>
</dbReference>
<proteinExistence type="predicted"/>
<dbReference type="InterPro" id="IPR051500">
    <property type="entry name" value="cTAGE_MIA/OTOR"/>
</dbReference>
<evidence type="ECO:0000259" key="11">
    <source>
        <dbReference type="PROSITE" id="PS50002"/>
    </source>
</evidence>
<feature type="region of interest" description="Disordered" evidence="9">
    <location>
        <begin position="355"/>
        <end position="1312"/>
    </location>
</feature>
<feature type="coiled-coil region" evidence="8">
    <location>
        <begin position="2029"/>
        <end position="2169"/>
    </location>
</feature>
<feature type="compositionally biased region" description="Basic and acidic residues" evidence="9">
    <location>
        <begin position="2007"/>
        <end position="2017"/>
    </location>
</feature>
<sequence>MAFSQTCTILWGTCIVLVILPHFSLGLLSDYKICGDTECESLLSRAQATRDHQGKDCRFLSFRRGETIFVYQKLTGKREDLWAGSINKQFGYFPKEAVQEEQVYATSEKIVETQKSDFFCIDEFGYFIDSSHLDDDADDDQKNQVSETTQTSPFPRATSTESPSTSEEASTGSPVSAVSTPAEEDEGKSADDAASRSDEGARETPAALREQGGSAPSSSWLGSSVTGWLGLAEEDEGGKKEETTENRAKASAVTERLGLGGDPKPDDVLKSREANTENGDFFTATMTGWLGYGGETKTAEKEQDDKREDDKEPAERFRSRRMSLDLDGSQLHEEEKKETGTLDWLGSRLSNTLRFGLTPEREAKETDQEEEEQLAPGSWLDMGIKDILGFGEDKKEVDERAGSSFKETEENKTFEPLTDSENLDVSQSQGALTGEVGTETSNESKVEETAPDQNVASEIQVHAENNDLGSSDSTKESVSTEDAATKVDLHDVPPQTDLEKPSQTKGGLSLMFNSSKEKKDDDVSDNRKNDKSTEMEGKAHQMSKPIGNQAEGNNREAVGDESKTASGNDQDLHTQSGTNIGSDSSSVVLNLNSEGQSVDEHEDKTGDGVEEGADNPNQTDYVDESIDEIKTGTGSHEGEGNGAETSVLHREIPTADDQAEQSDGRGASGGKTRPSLSSGAVEERHEAVSNEDEPLLAHSVGNKDDSSDSLAVIDCPDAETLQGETGEEGETRATTQKENTSAVQESVSPQLQQRSTQSVGEEHKLEKTIPETQRDSGSINLQPVQSETTESEKYSWNESGLESAIFSRNETQTEEVRSKEEEKEESEELKGEERQMEVKEIKEDEKGKERQKIQEEEKQEEVEETKEEMKQEEGKKLKEEEKQEEVEETKEEMKQEEGKKLKEEEKQEEGKTIKEEEKQEEGKTIKEKEKQEEVEETKEEEKQEEGKKIKEEEKQEKVKEIKEAKKEEEGKKIMEEEKQEKAKEIKEVKKEEEEKEIKEAKKQEEGKKVKDEDKQEEVKKIKEAKKQEEEKVIKEAKKQEEGKMIMEEEKQEEEKEIKEEDKQEESEETEEEKKQVEGKIIKEEEKQTGTEHLKEEKNHSNGEEEKQREVSKREEEQGDVKELNQEGKQQETEEFKEEREVEELEDQAREKEKVMAEIKEEKVEEKENTEHLRRNKEEEGILERSKELCSETSKEGFVQDRDENDFASTNHNSIKEGRVATAQQNLVADTDQTLADRLGAGQPVPVEGVEKDEDVIKVEKEKDENKDDGAMEDQGKNNDLPYSGESTKSLSLGQTTQNTEHHQRLSSEAHNTKLEFTETVSIGVSAEKKTEQVHSDHMIVTEMHTDREETASHGESRTDGVEEVPVLSAVMSEETFPSDGHNVGTSREPPSAGAFGLFKSTVSFFRSSVANTEGPNESAPSLGSNTGPNNEQAPPPPEQEVDTTHDSNRVYVQDLHSDSPVTASLPRPSPPLGEARRSPPSPTQIHSHPVESPLQTKTPTRHNKSLLGHMSADEATILTELFGRHKLQFLDYALGSAVTEANQPDGDDSILLDMERLLGHYREALVAPSMGLADAPREDKEKTRTLIALQKLETMLARVRETFSTAGPNSVRESYPTHGKTPAEDVPPGSLERNAPRDEWIGEDEAKDGRLGGSTAKQGLTEDERRVEEEERRERERRRPETLPHIQPASPHPPEGVIRQILEFAHQIGKDLTSYMHAARELLIWLISQVVSSLPDDIRPGPDLYGLSWEPVIVSSLVGLVTMLLFTCRCYSSVKSRMYRSKERRMAEQVTQLLDEKCKVLEDLSKCQQEYDGLESTLKENGVLAQTQKTEHLEVKARQLGHAKRELDRDLEQLKKQLDQQREQRIEQERKIALLEETIKTSEEESRDLLSQDEQAQTTLKVYSMNSDRLQGNLGTAGEESALLQESNAQLRQQVEGWAERVSELEAEMSRCEVAHGAMLQDVATKDERIMSLTDRLLGMKGWDSDLEEEEAEAGGQKENSNGRAEANGKAEVKDTQGHLQKVQKLIYAAKLNADLKAVDEDKDRLFAKLSDEVKAKEELQESIREMNNDKLSLQSDSEQYQDQVQRLQQKLQIMTEMYQENELKLHRLLTVEEKERLQKEEKLNKADKNIALAMEELSNYRQRAGEMEEELEKTKQSYQTQISAHEKKAHNNWLAARAADRDLADIRRENSLYRQKLTDTQFKLDALDKDPYALDSLARPLPFRAERSPYSPSPLGRPASETRAFLSPPTLMDGPPARLSPRGELERSGGPHSDSGSISPTWERDRRGPPPGPPGPLGPPGYMFPESGGPMYRRPPLGPFYHPRGLVPVPPHPADIADGSYRDGPGDPELTESGPGDRRTPPEADPRIGGAPPPGHPMGPVGGPFPRRGPYGPPPPDFYPTRGPAGPPMMPMWAPPPPGMIFPPRFPPGGPNAPRPYYAPPMRPPLLDGHPQPSMGPLPPQQAVPSLPHSQSAEEHLPPPEDVI</sequence>
<feature type="region of interest" description="Disordered" evidence="9">
    <location>
        <begin position="1375"/>
        <end position="1394"/>
    </location>
</feature>
<protein>
    <recommendedName>
        <fullName evidence="11">SH3 domain-containing protein</fullName>
    </recommendedName>
</protein>
<feature type="region of interest" description="Disordered" evidence="9">
    <location>
        <begin position="1455"/>
        <end position="1504"/>
    </location>
</feature>
<dbReference type="InterPro" id="IPR036028">
    <property type="entry name" value="SH3-like_dom_sf"/>
</dbReference>
<reference evidence="12" key="3">
    <citation type="submission" date="2025-09" db="UniProtKB">
        <authorList>
            <consortium name="Ensembl"/>
        </authorList>
    </citation>
    <scope>IDENTIFICATION</scope>
</reference>
<evidence type="ECO:0000313" key="13">
    <source>
        <dbReference type="Proteomes" id="UP000007635"/>
    </source>
</evidence>
<feature type="compositionally biased region" description="Low complexity" evidence="9">
    <location>
        <begin position="584"/>
        <end position="593"/>
    </location>
</feature>
<feature type="region of interest" description="Disordered" evidence="9">
    <location>
        <begin position="135"/>
        <end position="343"/>
    </location>
</feature>
<feature type="compositionally biased region" description="Basic and acidic residues" evidence="9">
    <location>
        <begin position="828"/>
        <end position="856"/>
    </location>
</feature>
<keyword evidence="13" id="KW-1185">Reference proteome</keyword>
<feature type="compositionally biased region" description="Basic and acidic residues" evidence="9">
    <location>
        <begin position="483"/>
        <end position="502"/>
    </location>
</feature>
<reference evidence="12 13" key="1">
    <citation type="journal article" date="2021" name="G3 (Bethesda)">
        <title>Improved contiguity of the threespine stickleback genome using long-read sequencing.</title>
        <authorList>
            <person name="Nath S."/>
            <person name="Shaw D.E."/>
            <person name="White M.A."/>
        </authorList>
    </citation>
    <scope>NUCLEOTIDE SEQUENCE [LARGE SCALE GENOMIC DNA]</scope>
    <source>
        <strain evidence="12 13">Lake Benthic</strain>
    </source>
</reference>
<comment type="subcellular location">
    <subcellularLocation>
        <location evidence="1">Endoplasmic reticulum membrane</location>
        <topology evidence="1">Single-pass membrane protein</topology>
    </subcellularLocation>
</comment>
<dbReference type="InterPro" id="IPR001452">
    <property type="entry name" value="SH3_domain"/>
</dbReference>
<dbReference type="GO" id="GO:0035459">
    <property type="term" value="P:vesicle cargo loading"/>
    <property type="evidence" value="ECO:0007669"/>
    <property type="project" value="TreeGrafter"/>
</dbReference>
<keyword evidence="5 8" id="KW-0175">Coiled coil</keyword>
<evidence type="ECO:0000256" key="1">
    <source>
        <dbReference type="ARBA" id="ARBA00004389"/>
    </source>
</evidence>
<reference evidence="12" key="2">
    <citation type="submission" date="2025-08" db="UniProtKB">
        <authorList>
            <consortium name="Ensembl"/>
        </authorList>
    </citation>
    <scope>IDENTIFICATION</scope>
</reference>
<feature type="compositionally biased region" description="Basic and acidic residues" evidence="9">
    <location>
        <begin position="598"/>
        <end position="607"/>
    </location>
</feature>
<keyword evidence="3 10" id="KW-0732">Signal</keyword>
<feature type="compositionally biased region" description="Polar residues" evidence="9">
    <location>
        <begin position="736"/>
        <end position="759"/>
    </location>
</feature>
<dbReference type="GO" id="GO:0070971">
    <property type="term" value="C:endoplasmic reticulum exit site"/>
    <property type="evidence" value="ECO:0007669"/>
    <property type="project" value="TreeGrafter"/>
</dbReference>
<evidence type="ECO:0000256" key="7">
    <source>
        <dbReference type="PROSITE-ProRule" id="PRU00192"/>
    </source>
</evidence>
<feature type="compositionally biased region" description="Basic and acidic residues" evidence="9">
    <location>
        <begin position="297"/>
        <end position="317"/>
    </location>
</feature>
<feature type="compositionally biased region" description="Basic and acidic residues" evidence="9">
    <location>
        <begin position="1254"/>
        <end position="1276"/>
    </location>
</feature>
<evidence type="ECO:0000256" key="9">
    <source>
        <dbReference type="SAM" id="MobiDB-lite"/>
    </source>
</evidence>
<dbReference type="PROSITE" id="PS50002">
    <property type="entry name" value="SH3"/>
    <property type="match status" value="1"/>
</dbReference>
<organism evidence="12 13">
    <name type="scientific">Gasterosteus aculeatus aculeatus</name>
    <name type="common">three-spined stickleback</name>
    <dbReference type="NCBI Taxonomy" id="481459"/>
    <lineage>
        <taxon>Eukaryota</taxon>
        <taxon>Metazoa</taxon>
        <taxon>Chordata</taxon>
        <taxon>Craniata</taxon>
        <taxon>Vertebrata</taxon>
        <taxon>Euteleostomi</taxon>
        <taxon>Actinopterygii</taxon>
        <taxon>Neopterygii</taxon>
        <taxon>Teleostei</taxon>
        <taxon>Neoteleostei</taxon>
        <taxon>Acanthomorphata</taxon>
        <taxon>Eupercaria</taxon>
        <taxon>Perciformes</taxon>
        <taxon>Cottioidei</taxon>
        <taxon>Gasterosteales</taxon>
        <taxon>Gasterosteidae</taxon>
        <taxon>Gasterosteus</taxon>
    </lineage>
</organism>
<name>A0AAQ4RYB6_GASAC</name>
<feature type="compositionally biased region" description="Polar residues" evidence="9">
    <location>
        <begin position="1221"/>
        <end position="1233"/>
    </location>
</feature>
<dbReference type="Gene3D" id="2.30.30.40">
    <property type="entry name" value="SH3 Domains"/>
    <property type="match status" value="1"/>
</dbReference>
<feature type="compositionally biased region" description="Polar residues" evidence="9">
    <location>
        <begin position="775"/>
        <end position="789"/>
    </location>
</feature>
<feature type="compositionally biased region" description="Basic and acidic residues" evidence="9">
    <location>
        <begin position="391"/>
        <end position="413"/>
    </location>
</feature>
<feature type="compositionally biased region" description="Basic and acidic residues" evidence="9">
    <location>
        <begin position="330"/>
        <end position="340"/>
    </location>
</feature>
<feature type="compositionally biased region" description="Pro residues" evidence="9">
    <location>
        <begin position="2406"/>
        <end position="2445"/>
    </location>
</feature>
<evidence type="ECO:0000256" key="2">
    <source>
        <dbReference type="ARBA" id="ARBA00022443"/>
    </source>
</evidence>
<evidence type="ECO:0000256" key="3">
    <source>
        <dbReference type="ARBA" id="ARBA00022729"/>
    </source>
</evidence>
<evidence type="ECO:0000256" key="5">
    <source>
        <dbReference type="ARBA" id="ARBA00023054"/>
    </source>
</evidence>
<feature type="region of interest" description="Disordered" evidence="9">
    <location>
        <begin position="2225"/>
        <end position="2485"/>
    </location>
</feature>
<dbReference type="GO" id="GO:0005789">
    <property type="term" value="C:endoplasmic reticulum membrane"/>
    <property type="evidence" value="ECO:0007669"/>
    <property type="project" value="UniProtKB-SubCell"/>
</dbReference>
<feature type="region of interest" description="Disordered" evidence="9">
    <location>
        <begin position="1986"/>
        <end position="2017"/>
    </location>
</feature>
<feature type="compositionally biased region" description="Polar residues" evidence="9">
    <location>
        <begin position="1603"/>
        <end position="1612"/>
    </location>
</feature>
<feature type="domain" description="SH3" evidence="11">
    <location>
        <begin position="41"/>
        <end position="103"/>
    </location>
</feature>
<keyword evidence="6" id="KW-0325">Glycoprotein</keyword>
<feature type="compositionally biased region" description="Basic and acidic residues" evidence="9">
    <location>
        <begin position="760"/>
        <end position="774"/>
    </location>
</feature>
<feature type="compositionally biased region" description="Pro residues" evidence="9">
    <location>
        <begin position="2290"/>
        <end position="2300"/>
    </location>
</feature>
<feature type="coiled-coil region" evidence="8">
    <location>
        <begin position="1837"/>
        <end position="1892"/>
    </location>
</feature>
<feature type="compositionally biased region" description="Basic and acidic residues" evidence="9">
    <location>
        <begin position="2356"/>
        <end position="2367"/>
    </location>
</feature>
<feature type="region of interest" description="Disordered" evidence="9">
    <location>
        <begin position="1409"/>
        <end position="1443"/>
    </location>
</feature>
<feature type="compositionally biased region" description="Low complexity" evidence="9">
    <location>
        <begin position="212"/>
        <end position="224"/>
    </location>
</feature>
<feature type="compositionally biased region" description="Basic and acidic residues" evidence="9">
    <location>
        <begin position="891"/>
        <end position="931"/>
    </location>
</feature>
<dbReference type="PANTHER" id="PTHR23158">
    <property type="entry name" value="MELANOMA INHIBITORY ACTIVITY-RELATED"/>
    <property type="match status" value="1"/>
</dbReference>
<feature type="compositionally biased region" description="Basic and acidic residues" evidence="9">
    <location>
        <begin position="187"/>
        <end position="202"/>
    </location>
</feature>
<feature type="compositionally biased region" description="Polar residues" evidence="9">
    <location>
        <begin position="419"/>
        <end position="431"/>
    </location>
</feature>
<accession>A0AAQ4RYB6</accession>
<feature type="compositionally biased region" description="Polar residues" evidence="9">
    <location>
        <begin position="564"/>
        <end position="583"/>
    </location>
</feature>
<feature type="compositionally biased region" description="Basic and acidic residues" evidence="9">
    <location>
        <begin position="263"/>
        <end position="275"/>
    </location>
</feature>
<dbReference type="GeneTree" id="ENSGT00950000182767"/>
<feature type="compositionally biased region" description="Basic and acidic residues" evidence="9">
    <location>
        <begin position="553"/>
        <end position="563"/>
    </location>
</feature>
<dbReference type="Pfam" id="PF07653">
    <property type="entry name" value="SH3_2"/>
    <property type="match status" value="1"/>
</dbReference>
<feature type="compositionally biased region" description="Basic and acidic residues" evidence="9">
    <location>
        <begin position="1660"/>
        <end position="1682"/>
    </location>
</feature>
<feature type="compositionally biased region" description="Polar residues" evidence="9">
    <location>
        <begin position="467"/>
        <end position="482"/>
    </location>
</feature>
<dbReference type="PANTHER" id="PTHR23158:SF38">
    <property type="entry name" value="MELANOMA INHIBITORY ACTIVITY PROTEIN 2"/>
    <property type="match status" value="1"/>
</dbReference>
<dbReference type="SUPFAM" id="SSF50044">
    <property type="entry name" value="SH3-domain"/>
    <property type="match status" value="1"/>
</dbReference>
<feature type="compositionally biased region" description="Acidic residues" evidence="9">
    <location>
        <begin position="857"/>
        <end position="866"/>
    </location>
</feature>
<feature type="region of interest" description="Disordered" evidence="9">
    <location>
        <begin position="1603"/>
        <end position="1694"/>
    </location>
</feature>
<keyword evidence="4" id="KW-0256">Endoplasmic reticulum</keyword>
<feature type="chain" id="PRO_5043052602" description="SH3 domain-containing protein" evidence="10">
    <location>
        <begin position="27"/>
        <end position="2485"/>
    </location>
</feature>
<evidence type="ECO:0000313" key="12">
    <source>
        <dbReference type="Ensembl" id="ENSGACP00000068786.1"/>
    </source>
</evidence>
<feature type="compositionally biased region" description="Polar residues" evidence="9">
    <location>
        <begin position="1284"/>
        <end position="1298"/>
    </location>
</feature>
<feature type="compositionally biased region" description="Basic and acidic residues" evidence="9">
    <location>
        <begin position="515"/>
        <end position="539"/>
    </location>
</feature>
<feature type="compositionally biased region" description="Basic and acidic residues" evidence="9">
    <location>
        <begin position="1146"/>
        <end position="1201"/>
    </location>
</feature>
<feature type="compositionally biased region" description="Basic and acidic residues" evidence="9">
    <location>
        <begin position="237"/>
        <end position="248"/>
    </location>
</feature>
<evidence type="ECO:0000256" key="10">
    <source>
        <dbReference type="SAM" id="SignalP"/>
    </source>
</evidence>
<feature type="compositionally biased region" description="Polar residues" evidence="9">
    <location>
        <begin position="143"/>
        <end position="153"/>
    </location>
</feature>
<evidence type="ECO:0000256" key="4">
    <source>
        <dbReference type="ARBA" id="ARBA00022824"/>
    </source>
</evidence>
<dbReference type="GO" id="GO:0006888">
    <property type="term" value="P:endoplasmic reticulum to Golgi vesicle-mediated transport"/>
    <property type="evidence" value="ECO:0007669"/>
    <property type="project" value="TreeGrafter"/>
</dbReference>
<feature type="compositionally biased region" description="Basic and acidic residues" evidence="9">
    <location>
        <begin position="939"/>
        <end position="1061"/>
    </location>
</feature>
<feature type="compositionally biased region" description="Basic and acidic residues" evidence="9">
    <location>
        <begin position="1071"/>
        <end position="1139"/>
    </location>
</feature>
<feature type="signal peptide" evidence="10">
    <location>
        <begin position="1"/>
        <end position="26"/>
    </location>
</feature>
<feature type="compositionally biased region" description="Low complexity" evidence="9">
    <location>
        <begin position="157"/>
        <end position="174"/>
    </location>
</feature>
<feature type="compositionally biased region" description="Basic and acidic residues" evidence="9">
    <location>
        <begin position="867"/>
        <end position="881"/>
    </location>
</feature>